<keyword evidence="2" id="KW-1185">Reference proteome</keyword>
<dbReference type="EMBL" id="JAHRHJ020000011">
    <property type="protein sequence ID" value="KAH9296560.1"/>
    <property type="molecule type" value="Genomic_DNA"/>
</dbReference>
<proteinExistence type="predicted"/>
<name>A0AA38FBY5_TAXCH</name>
<organism evidence="1 2">
    <name type="scientific">Taxus chinensis</name>
    <name type="common">Chinese yew</name>
    <name type="synonym">Taxus wallichiana var. chinensis</name>
    <dbReference type="NCBI Taxonomy" id="29808"/>
    <lineage>
        <taxon>Eukaryota</taxon>
        <taxon>Viridiplantae</taxon>
        <taxon>Streptophyta</taxon>
        <taxon>Embryophyta</taxon>
        <taxon>Tracheophyta</taxon>
        <taxon>Spermatophyta</taxon>
        <taxon>Pinopsida</taxon>
        <taxon>Pinidae</taxon>
        <taxon>Conifers II</taxon>
        <taxon>Cupressales</taxon>
        <taxon>Taxaceae</taxon>
        <taxon>Taxus</taxon>
    </lineage>
</organism>
<feature type="non-terminal residue" evidence="1">
    <location>
        <position position="1"/>
    </location>
</feature>
<dbReference type="Proteomes" id="UP000824469">
    <property type="component" value="Unassembled WGS sequence"/>
</dbReference>
<accession>A0AA38FBY5</accession>
<protein>
    <submittedName>
        <fullName evidence="1">Uncharacterized protein</fullName>
    </submittedName>
</protein>
<evidence type="ECO:0000313" key="2">
    <source>
        <dbReference type="Proteomes" id="UP000824469"/>
    </source>
</evidence>
<dbReference type="AlphaFoldDB" id="A0AA38FBY5"/>
<comment type="caution">
    <text evidence="1">The sequence shown here is derived from an EMBL/GenBank/DDBJ whole genome shotgun (WGS) entry which is preliminary data.</text>
</comment>
<feature type="non-terminal residue" evidence="1">
    <location>
        <position position="72"/>
    </location>
</feature>
<reference evidence="1 2" key="1">
    <citation type="journal article" date="2021" name="Nat. Plants">
        <title>The Taxus genome provides insights into paclitaxel biosynthesis.</title>
        <authorList>
            <person name="Xiong X."/>
            <person name="Gou J."/>
            <person name="Liao Q."/>
            <person name="Li Y."/>
            <person name="Zhou Q."/>
            <person name="Bi G."/>
            <person name="Li C."/>
            <person name="Du R."/>
            <person name="Wang X."/>
            <person name="Sun T."/>
            <person name="Guo L."/>
            <person name="Liang H."/>
            <person name="Lu P."/>
            <person name="Wu Y."/>
            <person name="Zhang Z."/>
            <person name="Ro D.K."/>
            <person name="Shang Y."/>
            <person name="Huang S."/>
            <person name="Yan J."/>
        </authorList>
    </citation>
    <scope>NUCLEOTIDE SEQUENCE [LARGE SCALE GENOMIC DNA]</scope>
    <source>
        <strain evidence="1">Ta-2019</strain>
    </source>
</reference>
<gene>
    <name evidence="1" type="ORF">KI387_040148</name>
</gene>
<sequence length="72" mass="7907">AQRGPRGDLGWIVVTLSVPITVRCVVQARREAGTPKAPLLHIRAALAYYREEDELIDLDSDSEEDAGDDMKG</sequence>
<evidence type="ECO:0000313" key="1">
    <source>
        <dbReference type="EMBL" id="KAH9296560.1"/>
    </source>
</evidence>